<name>A0A9D1IGL3_9FIRM</name>
<dbReference type="AlphaFoldDB" id="A0A9D1IGL3"/>
<reference evidence="2" key="2">
    <citation type="journal article" date="2021" name="PeerJ">
        <title>Extensive microbial diversity within the chicken gut microbiome revealed by metagenomics and culture.</title>
        <authorList>
            <person name="Gilroy R."/>
            <person name="Ravi A."/>
            <person name="Getino M."/>
            <person name="Pursley I."/>
            <person name="Horton D.L."/>
            <person name="Alikhan N.F."/>
            <person name="Baker D."/>
            <person name="Gharbi K."/>
            <person name="Hall N."/>
            <person name="Watson M."/>
            <person name="Adriaenssens E.M."/>
            <person name="Foster-Nyarko E."/>
            <person name="Jarju S."/>
            <person name="Secka A."/>
            <person name="Antonio M."/>
            <person name="Oren A."/>
            <person name="Chaudhuri R.R."/>
            <person name="La Ragione R."/>
            <person name="Hildebrand F."/>
            <person name="Pallen M.J."/>
        </authorList>
    </citation>
    <scope>NUCLEOTIDE SEQUENCE</scope>
    <source>
        <strain evidence="2">ChiGjej1B1-19959</strain>
    </source>
</reference>
<proteinExistence type="predicted"/>
<evidence type="ECO:0000313" key="2">
    <source>
        <dbReference type="EMBL" id="HIU35677.1"/>
    </source>
</evidence>
<dbReference type="Proteomes" id="UP000824071">
    <property type="component" value="Unassembled WGS sequence"/>
</dbReference>
<evidence type="ECO:0008006" key="4">
    <source>
        <dbReference type="Google" id="ProtNLM"/>
    </source>
</evidence>
<feature type="region of interest" description="Disordered" evidence="1">
    <location>
        <begin position="1"/>
        <end position="21"/>
    </location>
</feature>
<sequence length="411" mass="43808">MKPVVSAGKNGEPPRLPVHGRTPLLTEKGVCVLSGAQLDPSVPARLGGAAAACFPGGKFGVACDGKPLSHAVGRIFMGAAAAKGGRVGDFGDGFLSQMHFYSSFCGLHLGVFVACAHGRVRLHFCFPGGLPLPRETQLALEERCQSGLAARVSPAAFAEISDMTGMQAIYQSALLREAAGRLSGQAVSVGSPNERVQMAMEDALYRLGAKTGDETVFRFGADGTAVCAYRRGLGQIGQDRLLAVCCKAELDAGNDLALPEDAPCALTRLAEACGRRALRYGRFAPASQDAPARRLAADRLYLRDALFLCLRVLGVQQSTSKPLDRLLRELPAFSVRRRTVPVAFPVSEFADRFPHARRTDPFEAFALSFAGGCVRVFPGRRGNRVTLLAEAATPEAAEELCGDLEARLRRH</sequence>
<evidence type="ECO:0000256" key="1">
    <source>
        <dbReference type="SAM" id="MobiDB-lite"/>
    </source>
</evidence>
<dbReference type="EMBL" id="DVMW01000026">
    <property type="protein sequence ID" value="HIU35677.1"/>
    <property type="molecule type" value="Genomic_DNA"/>
</dbReference>
<gene>
    <name evidence="2" type="ORF">IAC53_03610</name>
</gene>
<evidence type="ECO:0000313" key="3">
    <source>
        <dbReference type="Proteomes" id="UP000824071"/>
    </source>
</evidence>
<accession>A0A9D1IGL3</accession>
<protein>
    <recommendedName>
        <fullName evidence="4">Phosphomannomutase</fullName>
    </recommendedName>
</protein>
<comment type="caution">
    <text evidence="2">The sequence shown here is derived from an EMBL/GenBank/DDBJ whole genome shotgun (WGS) entry which is preliminary data.</text>
</comment>
<reference evidence="2" key="1">
    <citation type="submission" date="2020-10" db="EMBL/GenBank/DDBJ databases">
        <authorList>
            <person name="Gilroy R."/>
        </authorList>
    </citation>
    <scope>NUCLEOTIDE SEQUENCE</scope>
    <source>
        <strain evidence="2">ChiGjej1B1-19959</strain>
    </source>
</reference>
<organism evidence="2 3">
    <name type="scientific">Candidatus Fimenecus excrementigallinarum</name>
    <dbReference type="NCBI Taxonomy" id="2840816"/>
    <lineage>
        <taxon>Bacteria</taxon>
        <taxon>Bacillati</taxon>
        <taxon>Bacillota</taxon>
        <taxon>Clostridia</taxon>
        <taxon>Candidatus Fimenecus</taxon>
    </lineage>
</organism>